<keyword evidence="2" id="KW-1185">Reference proteome</keyword>
<dbReference type="AlphaFoldDB" id="A0A9Q1JQE9"/>
<gene>
    <name evidence="1" type="ORF">Cgig2_001053</name>
</gene>
<protein>
    <submittedName>
        <fullName evidence="1">Uncharacterized protein</fullName>
    </submittedName>
</protein>
<accession>A0A9Q1JQE9</accession>
<dbReference type="OrthoDB" id="1936626at2759"/>
<dbReference type="Proteomes" id="UP001153076">
    <property type="component" value="Unassembled WGS sequence"/>
</dbReference>
<evidence type="ECO:0000313" key="2">
    <source>
        <dbReference type="Proteomes" id="UP001153076"/>
    </source>
</evidence>
<evidence type="ECO:0000313" key="1">
    <source>
        <dbReference type="EMBL" id="KAJ8429093.1"/>
    </source>
</evidence>
<proteinExistence type="predicted"/>
<name>A0A9Q1JQE9_9CARY</name>
<sequence length="166" mass="19590">MELVLPGEPIQNPDHKLEYYPFPPIGYLCSGAYKTVDRFHRPQHIHKDNDQNAYQDVDLEGKHWPGDVRLDHEIMVHKLSINHQAKLVKQKREHFAHDRNQIIKALRWKTEDVKGTWVDKLTRILWSLTTTVKLSTNHMPLMLTYGAEAQYMSKLVKLRQEQRGMK</sequence>
<reference evidence="1" key="1">
    <citation type="submission" date="2022-04" db="EMBL/GenBank/DDBJ databases">
        <title>Carnegiea gigantea Genome sequencing and assembly v2.</title>
        <authorList>
            <person name="Copetti D."/>
            <person name="Sanderson M.J."/>
            <person name="Burquez A."/>
            <person name="Wojciechowski M.F."/>
        </authorList>
    </citation>
    <scope>NUCLEOTIDE SEQUENCE</scope>
    <source>
        <strain evidence="1">SGP5-SGP5p</strain>
        <tissue evidence="1">Aerial part</tissue>
    </source>
</reference>
<comment type="caution">
    <text evidence="1">The sequence shown here is derived from an EMBL/GenBank/DDBJ whole genome shotgun (WGS) entry which is preliminary data.</text>
</comment>
<organism evidence="1 2">
    <name type="scientific">Carnegiea gigantea</name>
    <dbReference type="NCBI Taxonomy" id="171969"/>
    <lineage>
        <taxon>Eukaryota</taxon>
        <taxon>Viridiplantae</taxon>
        <taxon>Streptophyta</taxon>
        <taxon>Embryophyta</taxon>
        <taxon>Tracheophyta</taxon>
        <taxon>Spermatophyta</taxon>
        <taxon>Magnoliopsida</taxon>
        <taxon>eudicotyledons</taxon>
        <taxon>Gunneridae</taxon>
        <taxon>Pentapetalae</taxon>
        <taxon>Caryophyllales</taxon>
        <taxon>Cactineae</taxon>
        <taxon>Cactaceae</taxon>
        <taxon>Cactoideae</taxon>
        <taxon>Echinocereeae</taxon>
        <taxon>Carnegiea</taxon>
    </lineage>
</organism>
<dbReference type="EMBL" id="JAKOGI010000938">
    <property type="protein sequence ID" value="KAJ8429093.1"/>
    <property type="molecule type" value="Genomic_DNA"/>
</dbReference>